<organism evidence="4 5">
    <name type="scientific">Oxyplasma meridianum</name>
    <dbReference type="NCBI Taxonomy" id="3073602"/>
    <lineage>
        <taxon>Archaea</taxon>
        <taxon>Methanobacteriati</taxon>
        <taxon>Thermoplasmatota</taxon>
        <taxon>Thermoplasmata</taxon>
        <taxon>Thermoplasmatales</taxon>
        <taxon>Thermoplasmataceae</taxon>
        <taxon>Oxyplasma</taxon>
    </lineage>
</organism>
<dbReference type="GeneID" id="95967420"/>
<dbReference type="InterPro" id="IPR038589">
    <property type="entry name" value="Spt4_dom_sf"/>
</dbReference>
<dbReference type="Proteomes" id="UP001451606">
    <property type="component" value="Chromosome"/>
</dbReference>
<evidence type="ECO:0000259" key="3">
    <source>
        <dbReference type="SMART" id="SM01389"/>
    </source>
</evidence>
<name>A0AAX4NFN2_9ARCH</name>
<dbReference type="SUPFAM" id="SSF63393">
    <property type="entry name" value="RNA polymerase subunits"/>
    <property type="match status" value="1"/>
</dbReference>
<dbReference type="Pfam" id="PF06093">
    <property type="entry name" value="Spt4"/>
    <property type="match status" value="1"/>
</dbReference>
<dbReference type="GO" id="GO:0008270">
    <property type="term" value="F:zinc ion binding"/>
    <property type="evidence" value="ECO:0007669"/>
    <property type="project" value="UniProtKB-UniRule"/>
</dbReference>
<dbReference type="KEGG" id="omr:OXIME_000689"/>
<dbReference type="GO" id="GO:0016779">
    <property type="term" value="F:nucleotidyltransferase activity"/>
    <property type="evidence" value="ECO:0007669"/>
    <property type="project" value="UniProtKB-KW"/>
</dbReference>
<dbReference type="AlphaFoldDB" id="A0AAX4NFN2"/>
<keyword evidence="2" id="KW-0479">Metal-binding</keyword>
<feature type="binding site" evidence="2">
    <location>
        <position position="8"/>
    </location>
    <ligand>
        <name>Zn(2+)</name>
        <dbReference type="ChEBI" id="CHEBI:29105"/>
    </ligand>
</feature>
<evidence type="ECO:0000313" key="5">
    <source>
        <dbReference type="Proteomes" id="UP001451606"/>
    </source>
</evidence>
<dbReference type="Gene3D" id="2.20.28.90">
    <property type="match status" value="1"/>
</dbReference>
<keyword evidence="5" id="KW-1185">Reference proteome</keyword>
<feature type="domain" description="Spt4/RpoE2 zinc finger" evidence="3">
    <location>
        <begin position="5"/>
        <end position="63"/>
    </location>
</feature>
<keyword evidence="4" id="KW-0808">Transferase</keyword>
<feature type="binding site" evidence="2">
    <location>
        <position position="11"/>
    </location>
    <ligand>
        <name>Zn(2+)</name>
        <dbReference type="ChEBI" id="CHEBI:29105"/>
    </ligand>
</feature>
<evidence type="ECO:0000256" key="1">
    <source>
        <dbReference type="ARBA" id="ARBA00023163"/>
    </source>
</evidence>
<dbReference type="SMART" id="SM01389">
    <property type="entry name" value="Spt4"/>
    <property type="match status" value="1"/>
</dbReference>
<reference evidence="4 5" key="1">
    <citation type="submission" date="2023-09" db="EMBL/GenBank/DDBJ databases">
        <authorList>
            <person name="Golyshina O.V."/>
            <person name="Lunev E.A."/>
            <person name="Bargiela R."/>
            <person name="Gaines M.C."/>
            <person name="Daum B."/>
            <person name="Bale N.J."/>
            <person name="Koenen M."/>
            <person name="Sinninghe Damst J.S."/>
            <person name="Yakimov M."/>
            <person name="Golyshin P.N."/>
        </authorList>
    </citation>
    <scope>NUCLEOTIDE SEQUENCE [LARGE SCALE GENOMIC DNA]</scope>
    <source>
        <strain evidence="4 5">M1</strain>
    </source>
</reference>
<sequence length="64" mass="7196">MKQVYRACKKCKRITTEKNCAFHPEEKTTPDWLGFVIVAEPANSTIAAKAGIKEKGVYAIKVRQ</sequence>
<gene>
    <name evidence="4" type="primary">rpoE</name>
    <name evidence="2" type="synonym">spt4</name>
    <name evidence="4" type="ORF">OXIME_000689</name>
</gene>
<comment type="similarity">
    <text evidence="2">Belongs to the archaeal Spt4 family.</text>
</comment>
<accession>A0AAX4NFN2</accession>
<proteinExistence type="inferred from homology"/>
<keyword evidence="1 2" id="KW-0804">Transcription</keyword>
<dbReference type="PANTHER" id="PTHR40704:SF1">
    <property type="entry name" value="TRANSCRIPTION ELONGATION FACTOR SPT4"/>
    <property type="match status" value="1"/>
</dbReference>
<dbReference type="EMBL" id="CP133772">
    <property type="protein sequence ID" value="WYY00133.1"/>
    <property type="molecule type" value="Genomic_DNA"/>
</dbReference>
<keyword evidence="2" id="KW-0862">Zinc</keyword>
<keyword evidence="4" id="KW-0240">DNA-directed RNA polymerase</keyword>
<dbReference type="PANTHER" id="PTHR40704">
    <property type="entry name" value="TRANSCRIPTION ELONGATION FACTOR SPT4"/>
    <property type="match status" value="1"/>
</dbReference>
<dbReference type="GO" id="GO:0006355">
    <property type="term" value="P:regulation of DNA-templated transcription"/>
    <property type="evidence" value="ECO:0007669"/>
    <property type="project" value="UniProtKB-UniRule"/>
</dbReference>
<dbReference type="HAMAP" id="MF_00949">
    <property type="entry name" value="Spt4_arch"/>
    <property type="match status" value="1"/>
</dbReference>
<evidence type="ECO:0000313" key="4">
    <source>
        <dbReference type="EMBL" id="WYY00133.1"/>
    </source>
</evidence>
<evidence type="ECO:0000256" key="2">
    <source>
        <dbReference type="HAMAP-Rule" id="MF_00949"/>
    </source>
</evidence>
<protein>
    <recommendedName>
        <fullName evidence="2">Transcription elongation factor Spt4</fullName>
    </recommendedName>
</protein>
<feature type="binding site" evidence="2">
    <location>
        <position position="20"/>
    </location>
    <ligand>
        <name>Zn(2+)</name>
        <dbReference type="ChEBI" id="CHEBI:29105"/>
    </ligand>
</feature>
<comment type="subunit">
    <text evidence="2">Heterodimer composed of Spt4 and Spt5.</text>
</comment>
<keyword evidence="2" id="KW-0805">Transcription regulation</keyword>
<dbReference type="NCBIfam" id="NF041664">
    <property type="entry name" value="RNAP_arch_Epp"/>
    <property type="match status" value="1"/>
</dbReference>
<dbReference type="GO" id="GO:0000428">
    <property type="term" value="C:DNA-directed RNA polymerase complex"/>
    <property type="evidence" value="ECO:0007669"/>
    <property type="project" value="UniProtKB-KW"/>
</dbReference>
<dbReference type="InterPro" id="IPR029040">
    <property type="entry name" value="RPABC4/Spt4"/>
</dbReference>
<feature type="binding site" evidence="2">
    <location>
        <position position="23"/>
    </location>
    <ligand>
        <name>Zn(2+)</name>
        <dbReference type="ChEBI" id="CHEBI:29105"/>
    </ligand>
</feature>
<dbReference type="InterPro" id="IPR007178">
    <property type="entry name" value="Spt4_arch"/>
</dbReference>
<comment type="function">
    <text evidence="2">Stimulates transcription elongation.</text>
</comment>
<keyword evidence="4" id="KW-0548">Nucleotidyltransferase</keyword>
<dbReference type="RefSeq" id="WP_393972086.1">
    <property type="nucleotide sequence ID" value="NZ_CP133772.1"/>
</dbReference>
<dbReference type="InterPro" id="IPR022800">
    <property type="entry name" value="Spt4/RpoE2_Znf"/>
</dbReference>